<keyword evidence="2" id="KW-1185">Reference proteome</keyword>
<evidence type="ECO:0000313" key="2">
    <source>
        <dbReference type="Proteomes" id="UP000499080"/>
    </source>
</evidence>
<dbReference type="Proteomes" id="UP000499080">
    <property type="component" value="Unassembled WGS sequence"/>
</dbReference>
<comment type="caution">
    <text evidence="1">The sequence shown here is derived from an EMBL/GenBank/DDBJ whole genome shotgun (WGS) entry which is preliminary data.</text>
</comment>
<evidence type="ECO:0000313" key="1">
    <source>
        <dbReference type="EMBL" id="GBM09818.1"/>
    </source>
</evidence>
<sequence length="83" mass="8713">MPDRGGRSFNVDPDAKAGRGDGLFMIAIIFGYEDIKNLGTYGGLYLLQDPQFSAAGVSSFVTSGSVSAVLGNLVGIERTEVPK</sequence>
<accession>A0A4Y2D1H9</accession>
<proteinExistence type="predicted"/>
<gene>
    <name evidence="1" type="ORF">AVEN_128827_1</name>
</gene>
<organism evidence="1 2">
    <name type="scientific">Araneus ventricosus</name>
    <name type="common">Orbweaver spider</name>
    <name type="synonym">Epeira ventricosa</name>
    <dbReference type="NCBI Taxonomy" id="182803"/>
    <lineage>
        <taxon>Eukaryota</taxon>
        <taxon>Metazoa</taxon>
        <taxon>Ecdysozoa</taxon>
        <taxon>Arthropoda</taxon>
        <taxon>Chelicerata</taxon>
        <taxon>Arachnida</taxon>
        <taxon>Araneae</taxon>
        <taxon>Araneomorphae</taxon>
        <taxon>Entelegynae</taxon>
        <taxon>Araneoidea</taxon>
        <taxon>Araneidae</taxon>
        <taxon>Araneus</taxon>
    </lineage>
</organism>
<dbReference type="AlphaFoldDB" id="A0A4Y2D1H9"/>
<protein>
    <submittedName>
        <fullName evidence="1">Uncharacterized protein</fullName>
    </submittedName>
</protein>
<dbReference type="EMBL" id="BGPR01088086">
    <property type="protein sequence ID" value="GBM09818.1"/>
    <property type="molecule type" value="Genomic_DNA"/>
</dbReference>
<name>A0A4Y2D1H9_ARAVE</name>
<reference evidence="1 2" key="1">
    <citation type="journal article" date="2019" name="Sci. Rep.">
        <title>Orb-weaving spider Araneus ventricosus genome elucidates the spidroin gene catalogue.</title>
        <authorList>
            <person name="Kono N."/>
            <person name="Nakamura H."/>
            <person name="Ohtoshi R."/>
            <person name="Moran D.A.P."/>
            <person name="Shinohara A."/>
            <person name="Yoshida Y."/>
            <person name="Fujiwara M."/>
            <person name="Mori M."/>
            <person name="Tomita M."/>
            <person name="Arakawa K."/>
        </authorList>
    </citation>
    <scope>NUCLEOTIDE SEQUENCE [LARGE SCALE GENOMIC DNA]</scope>
</reference>